<dbReference type="Gene3D" id="1.20.120.980">
    <property type="entry name" value="Serine carboxypeptidase S28, SKS domain"/>
    <property type="match status" value="1"/>
</dbReference>
<evidence type="ECO:0000256" key="1">
    <source>
        <dbReference type="ARBA" id="ARBA00011079"/>
    </source>
</evidence>
<reference evidence="7" key="1">
    <citation type="submission" date="2020-07" db="EMBL/GenBank/DDBJ databases">
        <title>Ethylene signaling mediates host invasion by parasitic plants.</title>
        <authorList>
            <person name="Yoshida S."/>
        </authorList>
    </citation>
    <scope>NUCLEOTIDE SEQUENCE</scope>
    <source>
        <strain evidence="7">Okayama</strain>
    </source>
</reference>
<evidence type="ECO:0000256" key="5">
    <source>
        <dbReference type="ARBA" id="ARBA00023180"/>
    </source>
</evidence>
<organism evidence="7 8">
    <name type="scientific">Phtheirospermum japonicum</name>
    <dbReference type="NCBI Taxonomy" id="374723"/>
    <lineage>
        <taxon>Eukaryota</taxon>
        <taxon>Viridiplantae</taxon>
        <taxon>Streptophyta</taxon>
        <taxon>Embryophyta</taxon>
        <taxon>Tracheophyta</taxon>
        <taxon>Spermatophyta</taxon>
        <taxon>Magnoliopsida</taxon>
        <taxon>eudicotyledons</taxon>
        <taxon>Gunneridae</taxon>
        <taxon>Pentapetalae</taxon>
        <taxon>asterids</taxon>
        <taxon>lamiids</taxon>
        <taxon>Lamiales</taxon>
        <taxon>Orobanchaceae</taxon>
        <taxon>Orobanchaceae incertae sedis</taxon>
        <taxon>Phtheirospermum</taxon>
    </lineage>
</organism>
<evidence type="ECO:0000256" key="2">
    <source>
        <dbReference type="ARBA" id="ARBA00022670"/>
    </source>
</evidence>
<keyword evidence="8" id="KW-1185">Reference proteome</keyword>
<dbReference type="PANTHER" id="PTHR11010:SF96">
    <property type="entry name" value="LYSOSOMAL PRO-X CARBOXYPEPTIDASE-LIKE ISOFORM X1"/>
    <property type="match status" value="1"/>
</dbReference>
<dbReference type="PANTHER" id="PTHR11010">
    <property type="entry name" value="PROTEASE S28 PRO-X CARBOXYPEPTIDASE-RELATED"/>
    <property type="match status" value="1"/>
</dbReference>
<keyword evidence="4" id="KW-0378">Hydrolase</keyword>
<comment type="similarity">
    <text evidence="1">Belongs to the peptidase S28 family.</text>
</comment>
<dbReference type="FunFam" id="1.20.120.980:FF:000006">
    <property type="entry name" value="Serine carboxypeptidase S28 family protein"/>
    <property type="match status" value="1"/>
</dbReference>
<name>A0A830CYT3_9LAMI</name>
<dbReference type="SUPFAM" id="SSF53474">
    <property type="entry name" value="alpha/beta-Hydrolases"/>
    <property type="match status" value="1"/>
</dbReference>
<comment type="caution">
    <text evidence="7">The sequence shown here is derived from an EMBL/GenBank/DDBJ whole genome shotgun (WGS) entry which is preliminary data.</text>
</comment>
<keyword evidence="6" id="KW-1133">Transmembrane helix</keyword>
<keyword evidence="6" id="KW-0472">Membrane</keyword>
<proteinExistence type="inferred from homology"/>
<accession>A0A830CYT3</accession>
<keyword evidence="7" id="KW-0121">Carboxypeptidase</keyword>
<dbReference type="AlphaFoldDB" id="A0A830CYT3"/>
<keyword evidence="3" id="KW-0732">Signal</keyword>
<dbReference type="OrthoDB" id="2130629at2759"/>
<dbReference type="Pfam" id="PF05577">
    <property type="entry name" value="Peptidase_S28"/>
    <property type="match status" value="1"/>
</dbReference>
<dbReference type="Gene3D" id="3.40.50.1820">
    <property type="entry name" value="alpha/beta hydrolase"/>
    <property type="match status" value="1"/>
</dbReference>
<evidence type="ECO:0000256" key="6">
    <source>
        <dbReference type="SAM" id="Phobius"/>
    </source>
</evidence>
<dbReference type="GO" id="GO:0004180">
    <property type="term" value="F:carboxypeptidase activity"/>
    <property type="evidence" value="ECO:0007669"/>
    <property type="project" value="UniProtKB-KW"/>
</dbReference>
<sequence length="520" mass="58395">MDQNLSSLTYSHTHSMHAMALSKVVLLLKFYSLILFPLLLHQAVSTFPHKIHKQALSFRNPDLNITPKALPWDFKTYYYNQTLDHFNYDEQSYATFKQRFIINHKHWGGPNASFPILAYLGAEGPLEVEYVGFINDNAPNLSSLSVFIEHRFYGQSKPAGSMEEALKNDTLRGCFNSAQALADYAEILLHVKRMFGITDAPIVVVGGSYGGMLAAWFRLKYPHIAIGALASSAPVLYFDNLTPQNGFDLIVAKDFKDVSVNCYETIQDSWKEIDEVASKPNGLSILSQRFQTCSKLNYTYELRDFLDSMYTTAAQYDAPPEYPVSKICKGIDNAPNKTDIIGAIFAGVVSYKGNKTCYDMNDYNSPDDETNMGWNWQACSEMVMPIGSGGNGTLYERYSPFKLRRFMQRCNNLNGILPRPRWVTTYYGGHHYKLVLRGFGSNIIFSNGGRDPASSGGVLESISKSIIAVTTPNGSHCLDLYPAAESDPAWLVLQRNTELSVIQGWIKTYNLEMQASKKKK</sequence>
<gene>
    <name evidence="7" type="ORF">PHJA_002246300</name>
</gene>
<feature type="transmembrane region" description="Helical" evidence="6">
    <location>
        <begin position="20"/>
        <end position="40"/>
    </location>
</feature>
<evidence type="ECO:0000313" key="7">
    <source>
        <dbReference type="EMBL" id="GFQ01024.1"/>
    </source>
</evidence>
<dbReference type="GO" id="GO:0006508">
    <property type="term" value="P:proteolysis"/>
    <property type="evidence" value="ECO:0007669"/>
    <property type="project" value="UniProtKB-KW"/>
</dbReference>
<evidence type="ECO:0000256" key="3">
    <source>
        <dbReference type="ARBA" id="ARBA00022729"/>
    </source>
</evidence>
<dbReference type="InterPro" id="IPR042269">
    <property type="entry name" value="Ser_carbopepase_S28_SKS"/>
</dbReference>
<evidence type="ECO:0000256" key="4">
    <source>
        <dbReference type="ARBA" id="ARBA00022801"/>
    </source>
</evidence>
<dbReference type="Proteomes" id="UP000653305">
    <property type="component" value="Unassembled WGS sequence"/>
</dbReference>
<dbReference type="GO" id="GO:0008239">
    <property type="term" value="F:dipeptidyl-peptidase activity"/>
    <property type="evidence" value="ECO:0007669"/>
    <property type="project" value="TreeGrafter"/>
</dbReference>
<dbReference type="EMBL" id="BMAC01000652">
    <property type="protein sequence ID" value="GFQ01024.1"/>
    <property type="molecule type" value="Genomic_DNA"/>
</dbReference>
<dbReference type="InterPro" id="IPR008758">
    <property type="entry name" value="Peptidase_S28"/>
</dbReference>
<protein>
    <submittedName>
        <fullName evidence="7">Lysosomal pro-x carboxypeptidase</fullName>
    </submittedName>
</protein>
<evidence type="ECO:0000313" key="8">
    <source>
        <dbReference type="Proteomes" id="UP000653305"/>
    </source>
</evidence>
<keyword evidence="2" id="KW-0645">Protease</keyword>
<dbReference type="InterPro" id="IPR029058">
    <property type="entry name" value="AB_hydrolase_fold"/>
</dbReference>
<dbReference type="GO" id="GO:0070008">
    <property type="term" value="F:serine-type exopeptidase activity"/>
    <property type="evidence" value="ECO:0007669"/>
    <property type="project" value="InterPro"/>
</dbReference>
<keyword evidence="6" id="KW-0812">Transmembrane</keyword>
<keyword evidence="5" id="KW-0325">Glycoprotein</keyword>